<dbReference type="GO" id="GO:0009279">
    <property type="term" value="C:cell outer membrane"/>
    <property type="evidence" value="ECO:0007669"/>
    <property type="project" value="TreeGrafter"/>
</dbReference>
<name>A0A2K8MAZ3_9SPHN</name>
<dbReference type="AlphaFoldDB" id="A0A2K8MAZ3"/>
<dbReference type="PANTHER" id="PTHR32552:SF74">
    <property type="entry name" value="HYDROXAMATE SIDEROPHORE RECEPTOR FHUE"/>
    <property type="match status" value="1"/>
</dbReference>
<dbReference type="InterPro" id="IPR012910">
    <property type="entry name" value="Plug_dom"/>
</dbReference>
<dbReference type="Pfam" id="PF07715">
    <property type="entry name" value="Plug"/>
    <property type="match status" value="1"/>
</dbReference>
<evidence type="ECO:0000259" key="2">
    <source>
        <dbReference type="Pfam" id="PF07715"/>
    </source>
</evidence>
<accession>A0A2K8MAZ3</accession>
<gene>
    <name evidence="3" type="ORF">CVN68_02875</name>
</gene>
<feature type="compositionally biased region" description="Low complexity" evidence="1">
    <location>
        <begin position="119"/>
        <end position="136"/>
    </location>
</feature>
<dbReference type="KEGG" id="sphc:CVN68_02875"/>
<evidence type="ECO:0000313" key="4">
    <source>
        <dbReference type="Proteomes" id="UP000229081"/>
    </source>
</evidence>
<dbReference type="InterPro" id="IPR037066">
    <property type="entry name" value="Plug_dom_sf"/>
</dbReference>
<dbReference type="Gene3D" id="2.170.130.10">
    <property type="entry name" value="TonB-dependent receptor, plug domain"/>
    <property type="match status" value="1"/>
</dbReference>
<sequence length="147" mass="15747">MPAFQAGEETAQRRSDIVVTGIRDDDSYAPAEATVAGKSPALLLKIPQSVSVITRQQIEDPNLFTIGEAMQEVTGVTVMPFDGSYPDYRARGSCSITPMTASPRPFSQAFPSSTSPFMSGSRSSAGRGAYSAARARPAARPRQQVRF</sequence>
<evidence type="ECO:0000313" key="3">
    <source>
        <dbReference type="EMBL" id="ATY31055.1"/>
    </source>
</evidence>
<protein>
    <recommendedName>
        <fullName evidence="2">TonB-dependent receptor plug domain-containing protein</fullName>
    </recommendedName>
</protein>
<dbReference type="GO" id="GO:0015344">
    <property type="term" value="F:siderophore uptake transmembrane transporter activity"/>
    <property type="evidence" value="ECO:0007669"/>
    <property type="project" value="TreeGrafter"/>
</dbReference>
<dbReference type="PANTHER" id="PTHR32552">
    <property type="entry name" value="FERRICHROME IRON RECEPTOR-RELATED"/>
    <property type="match status" value="1"/>
</dbReference>
<feature type="domain" description="TonB-dependent receptor plug" evidence="2">
    <location>
        <begin position="45"/>
        <end position="94"/>
    </location>
</feature>
<dbReference type="SUPFAM" id="SSF56935">
    <property type="entry name" value="Porins"/>
    <property type="match status" value="1"/>
</dbReference>
<dbReference type="RefSeq" id="WP_100280866.1">
    <property type="nucleotide sequence ID" value="NZ_CP024923.1"/>
</dbReference>
<proteinExistence type="predicted"/>
<organism evidence="3 4">
    <name type="scientific">Sphingomonas psychrotolerans</name>
    <dbReference type="NCBI Taxonomy" id="1327635"/>
    <lineage>
        <taxon>Bacteria</taxon>
        <taxon>Pseudomonadati</taxon>
        <taxon>Pseudomonadota</taxon>
        <taxon>Alphaproteobacteria</taxon>
        <taxon>Sphingomonadales</taxon>
        <taxon>Sphingomonadaceae</taxon>
        <taxon>Sphingomonas</taxon>
    </lineage>
</organism>
<feature type="compositionally biased region" description="Basic residues" evidence="1">
    <location>
        <begin position="137"/>
        <end position="147"/>
    </location>
</feature>
<feature type="region of interest" description="Disordered" evidence="1">
    <location>
        <begin position="105"/>
        <end position="147"/>
    </location>
</feature>
<keyword evidence="4" id="KW-1185">Reference proteome</keyword>
<dbReference type="EMBL" id="CP024923">
    <property type="protein sequence ID" value="ATY31055.1"/>
    <property type="molecule type" value="Genomic_DNA"/>
</dbReference>
<feature type="compositionally biased region" description="Polar residues" evidence="1">
    <location>
        <begin position="109"/>
        <end position="118"/>
    </location>
</feature>
<dbReference type="OrthoDB" id="9760333at2"/>
<reference evidence="3 4" key="1">
    <citation type="submission" date="2017-11" db="EMBL/GenBank/DDBJ databases">
        <title>Complete genome sequence of Sphingomonas sp. Strain Cra20, a psychrotolerant potential plant growth promoting rhizobacteria.</title>
        <authorList>
            <person name="Luo Y."/>
        </authorList>
    </citation>
    <scope>NUCLEOTIDE SEQUENCE [LARGE SCALE GENOMIC DNA]</scope>
    <source>
        <strain evidence="3 4">Cra20</strain>
    </source>
</reference>
<dbReference type="Proteomes" id="UP000229081">
    <property type="component" value="Chromosome"/>
</dbReference>
<dbReference type="InterPro" id="IPR039426">
    <property type="entry name" value="TonB-dep_rcpt-like"/>
</dbReference>
<evidence type="ECO:0000256" key="1">
    <source>
        <dbReference type="SAM" id="MobiDB-lite"/>
    </source>
</evidence>